<accession>A0ABT0NDQ6</accession>
<dbReference type="SUPFAM" id="SSF51126">
    <property type="entry name" value="Pectin lyase-like"/>
    <property type="match status" value="1"/>
</dbReference>
<gene>
    <name evidence="1" type="ORF">L2725_22365</name>
</gene>
<organism evidence="1 2">
    <name type="scientific">Shewanella corallii</name>
    <dbReference type="NCBI Taxonomy" id="560080"/>
    <lineage>
        <taxon>Bacteria</taxon>
        <taxon>Pseudomonadati</taxon>
        <taxon>Pseudomonadota</taxon>
        <taxon>Gammaproteobacteria</taxon>
        <taxon>Alteromonadales</taxon>
        <taxon>Shewanellaceae</taxon>
        <taxon>Shewanella</taxon>
    </lineage>
</organism>
<sequence length="362" mass="39998">MNSKIQQAISYLKENGNSNSTATILLPAGRFDLDSNTDQKGTLMFNGLETDSDGSLVLKGAGRGKTTLVFTDFEQSAVYGKMIKGLTLQGLHFTREHYSATQGEVVSTAPGEVVIKIHRGFPKPDFLWRYKDLGHYLRRATNSTTDPLIILTDNDQVKYGYRDGAPYPPEHVKGRQWKFYLANKKLDLEGKGYSKGSYVAIKAKKSGFPYEFRGGERLTMDDIKWTHSTRGIIRGTTLADGTRYAFNDITISNCLIARAKPRFDQTPILSASGGGIQLNQPDDLPANNILVKNCRLESTGDDNIALFNVNNVRLENLKSNNAFARSILVTSKARNLCGSNISVTNGVIENDKQEPVTIAECD</sequence>
<keyword evidence="2" id="KW-1185">Reference proteome</keyword>
<evidence type="ECO:0000313" key="1">
    <source>
        <dbReference type="EMBL" id="MCL2916485.1"/>
    </source>
</evidence>
<comment type="caution">
    <text evidence="1">The sequence shown here is derived from an EMBL/GenBank/DDBJ whole genome shotgun (WGS) entry which is preliminary data.</text>
</comment>
<dbReference type="EMBL" id="JAKIKT010000016">
    <property type="protein sequence ID" value="MCL2916485.1"/>
    <property type="molecule type" value="Genomic_DNA"/>
</dbReference>
<evidence type="ECO:0000313" key="2">
    <source>
        <dbReference type="Proteomes" id="UP001202831"/>
    </source>
</evidence>
<dbReference type="Proteomes" id="UP001202831">
    <property type="component" value="Unassembled WGS sequence"/>
</dbReference>
<name>A0ABT0NDQ6_9GAMM</name>
<proteinExistence type="predicted"/>
<reference evidence="1 2" key="1">
    <citation type="submission" date="2022-01" db="EMBL/GenBank/DDBJ databases">
        <title>Whole genome-based taxonomy of the Shewanellaceae.</title>
        <authorList>
            <person name="Martin-Rodriguez A.J."/>
        </authorList>
    </citation>
    <scope>NUCLEOTIDE SEQUENCE [LARGE SCALE GENOMIC DNA]</scope>
    <source>
        <strain evidence="1 2">DSM 21332</strain>
    </source>
</reference>
<dbReference type="InterPro" id="IPR011050">
    <property type="entry name" value="Pectin_lyase_fold/virulence"/>
</dbReference>
<dbReference type="InterPro" id="IPR012334">
    <property type="entry name" value="Pectin_lyas_fold"/>
</dbReference>
<dbReference type="RefSeq" id="WP_249251017.1">
    <property type="nucleotide sequence ID" value="NZ_JAKIKT010000016.1"/>
</dbReference>
<protein>
    <submittedName>
        <fullName evidence="1">Right-handed parallel beta-helix repeat-containing protein</fullName>
    </submittedName>
</protein>
<dbReference type="Gene3D" id="2.160.20.10">
    <property type="entry name" value="Single-stranded right-handed beta-helix, Pectin lyase-like"/>
    <property type="match status" value="2"/>
</dbReference>